<evidence type="ECO:0000313" key="1">
    <source>
        <dbReference type="EMBL" id="OPX43318.1"/>
    </source>
</evidence>
<protein>
    <recommendedName>
        <fullName evidence="3">DUF4085 family protein</fullName>
    </recommendedName>
</protein>
<proteinExistence type="predicted"/>
<organism evidence="1 2">
    <name type="scientific">Ruminiclostridium hungatei</name>
    <name type="common">Clostridium hungatei</name>
    <dbReference type="NCBI Taxonomy" id="48256"/>
    <lineage>
        <taxon>Bacteria</taxon>
        <taxon>Bacillati</taxon>
        <taxon>Bacillota</taxon>
        <taxon>Clostridia</taxon>
        <taxon>Eubacteriales</taxon>
        <taxon>Oscillospiraceae</taxon>
        <taxon>Ruminiclostridium</taxon>
    </lineage>
</organism>
<evidence type="ECO:0008006" key="3">
    <source>
        <dbReference type="Google" id="ProtNLM"/>
    </source>
</evidence>
<reference evidence="1 2" key="1">
    <citation type="submission" date="2017-03" db="EMBL/GenBank/DDBJ databases">
        <title>Genome sequence of Clostridium hungatei DSM 14427.</title>
        <authorList>
            <person name="Poehlein A."/>
            <person name="Daniel R."/>
        </authorList>
    </citation>
    <scope>NUCLEOTIDE SEQUENCE [LARGE SCALE GENOMIC DNA]</scope>
    <source>
        <strain evidence="1 2">DSM 14427</strain>
    </source>
</reference>
<dbReference type="AlphaFoldDB" id="A0A1V4SHH0"/>
<evidence type="ECO:0000313" key="2">
    <source>
        <dbReference type="Proteomes" id="UP000191554"/>
    </source>
</evidence>
<name>A0A1V4SHH0_RUMHU</name>
<keyword evidence="2" id="KW-1185">Reference proteome</keyword>
<accession>A0A1V4SHH0</accession>
<dbReference type="Pfam" id="PF13315">
    <property type="entry name" value="DUF4085"/>
    <property type="match status" value="1"/>
</dbReference>
<dbReference type="InterPro" id="IPR025144">
    <property type="entry name" value="DUF4085"/>
</dbReference>
<dbReference type="RefSeq" id="WP_165755763.1">
    <property type="nucleotide sequence ID" value="NZ_MZGX01000019.1"/>
</dbReference>
<dbReference type="Proteomes" id="UP000191554">
    <property type="component" value="Unassembled WGS sequence"/>
</dbReference>
<dbReference type="EMBL" id="MZGX01000019">
    <property type="protein sequence ID" value="OPX43318.1"/>
    <property type="molecule type" value="Genomic_DNA"/>
</dbReference>
<comment type="caution">
    <text evidence="1">The sequence shown here is derived from an EMBL/GenBank/DDBJ whole genome shotgun (WGS) entry which is preliminary data.</text>
</comment>
<sequence length="283" mass="33784">MRYFTKEWYELCQKTGAHMLLEETAEAEHFSEQYFKQTYDQKLNEWLSLEEEVASVPFEAVFPAQMEIVDESLSEEELEAFREEYRLKLEEARERFNSREPFSREKESRLFYEGFIQQLEYAGKLLPGQILSQIADLRVFVLDKASRQVIEAVTRFCEENRRVVETAGKAYWEYYEKALQLLEEAEKKVFKSIHFHDCTVKEVKQTGKSFSIVFDNSGGFTGIKEMTLENYTLINQEGLLEEAWWLYEEVYRWEQQYEIHTLLQSKDLKLIELTVRAEHISFK</sequence>
<gene>
    <name evidence="1" type="ORF">CLHUN_28660</name>
</gene>